<reference evidence="1" key="2">
    <citation type="journal article" date="2021" name="Data Brief">
        <title>Draft genome sequence data of the facultative, thermophilic, xylanolytic bacterium Paenibacillus sp. strain DA-C8.</title>
        <authorList>
            <person name="Chhe C."/>
            <person name="Uke A."/>
            <person name="Baramee S."/>
            <person name="Ungkulpasvich U."/>
            <person name="Tachaapaikoon C."/>
            <person name="Pason P."/>
            <person name="Waeonukul R."/>
            <person name="Ratanakhanokchai K."/>
            <person name="Kosugi A."/>
        </authorList>
    </citation>
    <scope>NUCLEOTIDE SEQUENCE</scope>
    <source>
        <strain evidence="1">DA-C8</strain>
    </source>
</reference>
<organism evidence="1 2">
    <name type="scientific">Insulibacter thermoxylanivorax</name>
    <dbReference type="NCBI Taxonomy" id="2749268"/>
    <lineage>
        <taxon>Bacteria</taxon>
        <taxon>Bacillati</taxon>
        <taxon>Bacillota</taxon>
        <taxon>Bacilli</taxon>
        <taxon>Bacillales</taxon>
        <taxon>Paenibacillaceae</taxon>
        <taxon>Insulibacter</taxon>
    </lineage>
</organism>
<proteinExistence type="predicted"/>
<protein>
    <submittedName>
        <fullName evidence="1">Uncharacterized protein</fullName>
    </submittedName>
</protein>
<name>A0A916QG46_9BACL</name>
<keyword evidence="2" id="KW-1185">Reference proteome</keyword>
<dbReference type="Proteomes" id="UP000654993">
    <property type="component" value="Unassembled WGS sequence"/>
</dbReference>
<dbReference type="RefSeq" id="WP_200967037.1">
    <property type="nucleotide sequence ID" value="NZ_BMAQ01000028.1"/>
</dbReference>
<evidence type="ECO:0000313" key="2">
    <source>
        <dbReference type="Proteomes" id="UP000654993"/>
    </source>
</evidence>
<gene>
    <name evidence="1" type="ORF">PRECH8_21140</name>
</gene>
<comment type="caution">
    <text evidence="1">The sequence shown here is derived from an EMBL/GenBank/DDBJ whole genome shotgun (WGS) entry which is preliminary data.</text>
</comment>
<accession>A0A916QG46</accession>
<sequence length="97" mass="11233">MDRELIIERIMNDLNVKREIANVYYSDLEKLPIDLKEKLIDYLKTGIIPDCSESGVSINDILSKGGTSIYTAFLHLNSFRNNPHLAESFMKLKVRFR</sequence>
<reference evidence="1" key="1">
    <citation type="submission" date="2020-08" db="EMBL/GenBank/DDBJ databases">
        <authorList>
            <person name="Uke A."/>
            <person name="Chhe C."/>
            <person name="Baramee S."/>
            <person name="Kosugi A."/>
        </authorList>
    </citation>
    <scope>NUCLEOTIDE SEQUENCE</scope>
    <source>
        <strain evidence="1">DA-C8</strain>
    </source>
</reference>
<dbReference type="AlphaFoldDB" id="A0A916QG46"/>
<dbReference type="EMBL" id="BMAQ01000028">
    <property type="protein sequence ID" value="GFR38818.1"/>
    <property type="molecule type" value="Genomic_DNA"/>
</dbReference>
<evidence type="ECO:0000313" key="1">
    <source>
        <dbReference type="EMBL" id="GFR38818.1"/>
    </source>
</evidence>